<gene>
    <name evidence="1" type="ORF">SAMN04488094_10846</name>
</gene>
<reference evidence="1 2" key="1">
    <citation type="submission" date="2016-10" db="EMBL/GenBank/DDBJ databases">
        <authorList>
            <person name="de Groot N.N."/>
        </authorList>
    </citation>
    <scope>NUCLEOTIDE SEQUENCE [LARGE SCALE GENOMIC DNA]</scope>
    <source>
        <strain evidence="1 2">DSM 19548</strain>
    </source>
</reference>
<dbReference type="OrthoDB" id="424426at2"/>
<sequence length="120" mass="12519">MTTITICTTCRNAETRESKAGDPTGEAFLDHTRAAVASHDGLTVRGTACLMGCDHGCNAAISAHGKMTYVLGRFDGTPEDAAALADYAGKHAASATGAVPYRTWPQGVKGHFISRVPPLD</sequence>
<evidence type="ECO:0000313" key="2">
    <source>
        <dbReference type="Proteomes" id="UP000198728"/>
    </source>
</evidence>
<dbReference type="CDD" id="cd02980">
    <property type="entry name" value="TRX_Fd_family"/>
    <property type="match status" value="1"/>
</dbReference>
<name>A0A1I1LC29_9RHOB</name>
<dbReference type="AlphaFoldDB" id="A0A1I1LC29"/>
<dbReference type="Pfam" id="PF07845">
    <property type="entry name" value="DUF1636"/>
    <property type="match status" value="1"/>
</dbReference>
<accession>A0A1I1LC29</accession>
<proteinExistence type="predicted"/>
<evidence type="ECO:0000313" key="1">
    <source>
        <dbReference type="EMBL" id="SFC70589.1"/>
    </source>
</evidence>
<keyword evidence="2" id="KW-1185">Reference proteome</keyword>
<dbReference type="STRING" id="441112.SAMN04488094_10846"/>
<dbReference type="Proteomes" id="UP000198728">
    <property type="component" value="Unassembled WGS sequence"/>
</dbReference>
<dbReference type="InterPro" id="IPR012863">
    <property type="entry name" value="DUF1636"/>
</dbReference>
<protein>
    <submittedName>
        <fullName evidence="1">Predicted metal-binding protein</fullName>
    </submittedName>
</protein>
<dbReference type="EMBL" id="FOLG01000008">
    <property type="protein sequence ID" value="SFC70589.1"/>
    <property type="molecule type" value="Genomic_DNA"/>
</dbReference>
<dbReference type="RefSeq" id="WP_093361248.1">
    <property type="nucleotide sequence ID" value="NZ_FOLG01000008.1"/>
</dbReference>
<organism evidence="1 2">
    <name type="scientific">Tropicimonas isoalkanivorans</name>
    <dbReference type="NCBI Taxonomy" id="441112"/>
    <lineage>
        <taxon>Bacteria</taxon>
        <taxon>Pseudomonadati</taxon>
        <taxon>Pseudomonadota</taxon>
        <taxon>Alphaproteobacteria</taxon>
        <taxon>Rhodobacterales</taxon>
        <taxon>Roseobacteraceae</taxon>
        <taxon>Tropicimonas</taxon>
    </lineage>
</organism>